<protein>
    <recommendedName>
        <fullName evidence="6">Nuclear pore protein</fullName>
    </recommendedName>
</protein>
<dbReference type="InterPro" id="IPR007231">
    <property type="entry name" value="Nucleoporin_int_Nup93/Nic96"/>
</dbReference>
<accession>A0ABP0G2K0</accession>
<dbReference type="PANTHER" id="PTHR11225:SF4">
    <property type="entry name" value="NUCLEAR PORE COMPLEX PROTEIN NUP93"/>
    <property type="match status" value="1"/>
</dbReference>
<name>A0ABP0G2K0_CLALP</name>
<gene>
    <name evidence="7" type="ORF">CVLEPA_LOCUS16266</name>
</gene>
<keyword evidence="8" id="KW-1185">Reference proteome</keyword>
<evidence type="ECO:0000256" key="4">
    <source>
        <dbReference type="ARBA" id="ARBA00023132"/>
    </source>
</evidence>
<evidence type="ECO:0000256" key="1">
    <source>
        <dbReference type="ARBA" id="ARBA00004567"/>
    </source>
</evidence>
<keyword evidence="5 6" id="KW-0539">Nucleus</keyword>
<comment type="similarity">
    <text evidence="3 6">Belongs to the nucleoporin interacting component (NIC) family.</text>
</comment>
<dbReference type="Pfam" id="PF04097">
    <property type="entry name" value="Nic96"/>
    <property type="match status" value="1"/>
</dbReference>
<keyword evidence="6" id="KW-0653">Protein transport</keyword>
<keyword evidence="6" id="KW-0509">mRNA transport</keyword>
<keyword evidence="6" id="KW-0472">Membrane</keyword>
<organism evidence="7 8">
    <name type="scientific">Clavelina lepadiformis</name>
    <name type="common">Light-bulb sea squirt</name>
    <name type="synonym">Ascidia lepadiformis</name>
    <dbReference type="NCBI Taxonomy" id="159417"/>
    <lineage>
        <taxon>Eukaryota</taxon>
        <taxon>Metazoa</taxon>
        <taxon>Chordata</taxon>
        <taxon>Tunicata</taxon>
        <taxon>Ascidiacea</taxon>
        <taxon>Aplousobranchia</taxon>
        <taxon>Clavelinidae</taxon>
        <taxon>Clavelina</taxon>
    </lineage>
</organism>
<reference evidence="7 8" key="1">
    <citation type="submission" date="2024-02" db="EMBL/GenBank/DDBJ databases">
        <authorList>
            <person name="Daric V."/>
            <person name="Darras S."/>
        </authorList>
    </citation>
    <scope>NUCLEOTIDE SEQUENCE [LARGE SCALE GENOMIC DNA]</scope>
</reference>
<evidence type="ECO:0000256" key="6">
    <source>
        <dbReference type="RuleBase" id="RU364035"/>
    </source>
</evidence>
<comment type="subcellular location">
    <subcellularLocation>
        <location evidence="2">Nucleus membrane</location>
        <topology evidence="2">Peripheral membrane protein</topology>
    </subcellularLocation>
    <subcellularLocation>
        <location evidence="1 6">Nucleus</location>
        <location evidence="1 6">Nuclear pore complex</location>
    </subcellularLocation>
</comment>
<evidence type="ECO:0000256" key="5">
    <source>
        <dbReference type="ARBA" id="ARBA00023242"/>
    </source>
</evidence>
<dbReference type="PANTHER" id="PTHR11225">
    <property type="entry name" value="NUCLEAR PORE COMPLEX PROTEIN NUP93 NUCLEOPORIN NUP93 DEAD EYE PROTEIN"/>
    <property type="match status" value="1"/>
</dbReference>
<keyword evidence="6" id="KW-0811">Translocation</keyword>
<dbReference type="EMBL" id="CAWYQH010000099">
    <property type="protein sequence ID" value="CAK8685113.1"/>
    <property type="molecule type" value="Genomic_DNA"/>
</dbReference>
<comment type="caution">
    <text evidence="7">The sequence shown here is derived from an EMBL/GenBank/DDBJ whole genome shotgun (WGS) entry which is preliminary data.</text>
</comment>
<proteinExistence type="inferred from homology"/>
<evidence type="ECO:0000313" key="8">
    <source>
        <dbReference type="Proteomes" id="UP001642483"/>
    </source>
</evidence>
<keyword evidence="4 6" id="KW-0906">Nuclear pore complex</keyword>
<evidence type="ECO:0000313" key="7">
    <source>
        <dbReference type="EMBL" id="CAK8685113.1"/>
    </source>
</evidence>
<evidence type="ECO:0000256" key="3">
    <source>
        <dbReference type="ARBA" id="ARBA00010186"/>
    </source>
</evidence>
<evidence type="ECO:0000256" key="2">
    <source>
        <dbReference type="ARBA" id="ARBA00004617"/>
    </source>
</evidence>
<sequence length="828" mass="93808">MAGLGFDDLLQQAEQLTTTLDGGTELPRVQRNFQQLLDAGQRLCSKSNFGQDDAQIKASLLLSAQGKDVPKVSDRLKSLTPAQSFEPLETVCDTDIESFLKNERENAILAVVEEQKQKTYAEVEKRHWQTRLNAWEKEKQQILNKLIGNDGTMNFSQELTEQMSVSYYRSSVDTTSNPGSNMDSWELAYARQVHMYNDRIIEGGLPLNLSELCKNAAEKMKDKNLFSVWKMVNYLTDVAAGVGQFPSILAQRTSKSVLVAFIAQARKFLEDNYVEYMLNTVYARPHIAQRGGVPGTLNLVKSFLKVQPTHNLMQGYDDGEIDGIPLWAVIFYCLRCGDLDAAVDVAKQNEHIIPEFYTWIQEYAHNNGRKLSSASANKMKIQYKRSVSGSADPYKIAVYCIIGHCDVTDVHTEVAKRAEDYLWIKLSQVEVTDKPYADDLLTLYRLQTLLVDEYGESHFNAASNPLLYFQILMLTCQFEQAIEFLSRFEALRCHAVHIALALNVQEFLLTPLSLHAKMLTCDPVDNSACTIIKKLNLCRLIMMYTRKFELTDPREALNYFYFLRNVKSEGQSLLAHCTSELVRETGEFEMLLGKLNPDGSRKPGVIDKYCSKDKEQLRKLISKVAADTEAKGLHEDAVHLHDLCGNHDQTLTLLNRLLSMVISSSDDSHPDRSRLKHLSLSIAERYRNHAVETSQLLRSTFHLLLDLVSFFDLYHANRVEQALDVMRELQILPSSTEQVHSKVTAFKLYSDDIRQNIANILLATMNLLVRQCKVQQNLNKSVVTKTGDSVFANARQYARALITFAGMLPYHLPGDATARLVQLEVQLN</sequence>
<dbReference type="Proteomes" id="UP001642483">
    <property type="component" value="Unassembled WGS sequence"/>
</dbReference>
<keyword evidence="6" id="KW-0813">Transport</keyword>